<feature type="domain" description="Disease resistance R13L4/SHOC-2-like LRR" evidence="11">
    <location>
        <begin position="797"/>
        <end position="906"/>
    </location>
</feature>
<evidence type="ECO:0000259" key="9">
    <source>
        <dbReference type="Pfam" id="PF18052"/>
    </source>
</evidence>
<dbReference type="InterPro" id="IPR032675">
    <property type="entry name" value="LRR_dom_sf"/>
</dbReference>
<dbReference type="Gene3D" id="3.80.10.10">
    <property type="entry name" value="Ribonuclease Inhibitor"/>
    <property type="match status" value="1"/>
</dbReference>
<keyword evidence="13" id="KW-1185">Reference proteome</keyword>
<dbReference type="Gene3D" id="1.10.10.10">
    <property type="entry name" value="Winged helix-like DNA-binding domain superfamily/Winged helix DNA-binding domain"/>
    <property type="match status" value="1"/>
</dbReference>
<dbReference type="SUPFAM" id="SSF52047">
    <property type="entry name" value="RNI-like"/>
    <property type="match status" value="1"/>
</dbReference>
<gene>
    <name evidence="12" type="ORF">PVAP13_8KG324002</name>
</gene>
<evidence type="ECO:0000259" key="8">
    <source>
        <dbReference type="Pfam" id="PF00931"/>
    </source>
</evidence>
<evidence type="ECO:0000256" key="4">
    <source>
        <dbReference type="ARBA" id="ARBA00022741"/>
    </source>
</evidence>
<comment type="caution">
    <text evidence="12">The sequence shown here is derived from an EMBL/GenBank/DDBJ whole genome shotgun (WGS) entry which is preliminary data.</text>
</comment>
<dbReference type="SUPFAM" id="SSF52540">
    <property type="entry name" value="P-loop containing nucleoside triphosphate hydrolases"/>
    <property type="match status" value="2"/>
</dbReference>
<dbReference type="AlphaFoldDB" id="A0A8T0PMJ3"/>
<evidence type="ECO:0000256" key="3">
    <source>
        <dbReference type="ARBA" id="ARBA00022737"/>
    </source>
</evidence>
<dbReference type="InterPro" id="IPR002182">
    <property type="entry name" value="NB-ARC"/>
</dbReference>
<evidence type="ECO:0000313" key="12">
    <source>
        <dbReference type="EMBL" id="KAG2563597.1"/>
    </source>
</evidence>
<keyword evidence="3" id="KW-0677">Repeat</keyword>
<dbReference type="InterPro" id="IPR044974">
    <property type="entry name" value="Disease_R_plants"/>
</dbReference>
<dbReference type="GO" id="GO:0043531">
    <property type="term" value="F:ADP binding"/>
    <property type="evidence" value="ECO:0007669"/>
    <property type="project" value="InterPro"/>
</dbReference>
<feature type="domain" description="NB-ARC" evidence="8">
    <location>
        <begin position="409"/>
        <end position="570"/>
    </location>
</feature>
<evidence type="ECO:0000256" key="5">
    <source>
        <dbReference type="ARBA" id="ARBA00022821"/>
    </source>
</evidence>
<keyword evidence="5" id="KW-0611">Plant defense</keyword>
<evidence type="ECO:0008006" key="14">
    <source>
        <dbReference type="Google" id="ProtNLM"/>
    </source>
</evidence>
<dbReference type="InterPro" id="IPR036388">
    <property type="entry name" value="WH-like_DNA-bd_sf"/>
</dbReference>
<dbReference type="GO" id="GO:0098542">
    <property type="term" value="P:defense response to other organism"/>
    <property type="evidence" value="ECO:0007669"/>
    <property type="project" value="TreeGrafter"/>
</dbReference>
<evidence type="ECO:0000259" key="10">
    <source>
        <dbReference type="Pfam" id="PF23559"/>
    </source>
</evidence>
<evidence type="ECO:0000256" key="6">
    <source>
        <dbReference type="ARBA" id="ARBA00023054"/>
    </source>
</evidence>
<feature type="domain" description="Disease resistance N-terminal" evidence="9">
    <location>
        <begin position="12"/>
        <end position="92"/>
    </location>
</feature>
<dbReference type="Gene3D" id="1.20.5.4130">
    <property type="match status" value="1"/>
</dbReference>
<sequence length="1210" mass="137222">MTELTITASKTAIEALVNKVKSAVKEEAELWQIVQRDLVFINDEFEMIESFLNAADRDWVKNSVMRTWVRQVWDLSYHLEDCAELVYHLDTKRPWWMFCVRLLPSCCKSAAAQPLDEAVVEIKLLKARVEEVSQRNMRYNLNGNSGSGPVVQMQQTSAANTRTFDVLDTIKKHSSFLDLTKLIAKEGNDLQVISVCGAGGDLGTTSIIRKAYDNARINKDFKCCAWVKLVYPFNHHDFIWNLLAQFYTNYSCQQEQGGAMNAHPLSRMEASSSDLVKEFVNLVDTQRYLIILEDLSSMAQWDTIMSYLPDKKNGSRIVVSTQQLEIASLCMGKPYQVSELTQFSADHSVWVFFKEESREHTKGFRRDEVVYRNRPSFAQDAINNCFLVGRDTEMKELDKLIGLPLDSSQGKSNVVPVCGDDGVGKSSLVRTVYNHYVANNRGMFNMFVWVNVSHPFNLMDFSQSLLLDMHLEPPYSGRIYRDAFQAEYDAIKLCKEVLKERQCLVVVAGLQSKNDWDTINNELVSAGTYANCIIVITTEESVATHCAASSGRVCNVKPLDAAVALDLFRKVFPFGSSLNENMIEQAKPLLSKCDGVPKRIIALASYLGPLANRPRETQERERKRLNDNFKHEVTMAKCDSFLSIFTSISSSFDACPHLLKKCIFYLSIFPENKMIRKRHLVRRWIAEGYSKGIGSCSLENDAEKLFNKIAELGMIQQAQQPITETDVIRKVSWQVNCLILEYIISWQTEEKVLLPLEVSVLEGKCSLTTGRVGQHLAIRKCWGGDEFMFNSMDFSRLRSLTVFENWKPFFISEKMRVLRVLDLEGTPNIKNGDLDQIGDMIPRLKFLSLRRCTPISQLPDSMGELRQLQTLDIRYTKIITLPKSIINLRKLQYIRAGETTPGPEEMNEEPYRPRRTRILHTLLSYSPKSSRRGSPTCHGIKAPKGIGRLTNLHTLGVVYANIAGGESILRELSYLTQLRKLIVSGINGNNSWGLFNISWHALTNLTSLSMGLTKGSDKHLLQFLELPEKLQRLKLYGHVAKLPKHIGRLDNLTKLTLQMTTLFTMEDIQELGKLKRLHTLRLRFVVTDNDNSGEIKFCAKVDGSSTRVSSTAPAFFDELNTLEIACRSSIHVSFLDQMIKLEQLKVDCSYGLSLDFTGLEHLISLNQVVLKGSPSDGCDCDAFKEALKQKLAQHPKQPPLKQEQKFRPGQ</sequence>
<feature type="domain" description="NB-ARC" evidence="8">
    <location>
        <begin position="186"/>
        <end position="358"/>
    </location>
</feature>
<dbReference type="Pfam" id="PF23559">
    <property type="entry name" value="WHD_DRP"/>
    <property type="match status" value="1"/>
</dbReference>
<dbReference type="Gene3D" id="3.40.50.300">
    <property type="entry name" value="P-loop containing nucleotide triphosphate hydrolases"/>
    <property type="match status" value="2"/>
</dbReference>
<keyword evidence="2" id="KW-0433">Leucine-rich repeat</keyword>
<reference evidence="12" key="1">
    <citation type="submission" date="2020-05" db="EMBL/GenBank/DDBJ databases">
        <title>WGS assembly of Panicum virgatum.</title>
        <authorList>
            <person name="Lovell J.T."/>
            <person name="Jenkins J."/>
            <person name="Shu S."/>
            <person name="Juenger T.E."/>
            <person name="Schmutz J."/>
        </authorList>
    </citation>
    <scope>NUCLEOTIDE SEQUENCE</scope>
    <source>
        <strain evidence="12">AP13</strain>
    </source>
</reference>
<dbReference type="Proteomes" id="UP000823388">
    <property type="component" value="Chromosome 8K"/>
</dbReference>
<protein>
    <recommendedName>
        <fullName evidence="14">Disease resistance protein RPM1</fullName>
    </recommendedName>
</protein>
<comment type="similarity">
    <text evidence="1">Belongs to the disease resistance NB-LRR family.</text>
</comment>
<dbReference type="CDD" id="cd14798">
    <property type="entry name" value="RX-CC_like"/>
    <property type="match status" value="1"/>
</dbReference>
<dbReference type="InterPro" id="IPR055414">
    <property type="entry name" value="LRR_R13L4/SHOC2-like"/>
</dbReference>
<accession>A0A8T0PMJ3</accession>
<keyword evidence="4" id="KW-0547">Nucleotide-binding</keyword>
<evidence type="ECO:0000259" key="11">
    <source>
        <dbReference type="Pfam" id="PF23598"/>
    </source>
</evidence>
<dbReference type="EMBL" id="CM029051">
    <property type="protein sequence ID" value="KAG2563597.1"/>
    <property type="molecule type" value="Genomic_DNA"/>
</dbReference>
<evidence type="ECO:0000256" key="1">
    <source>
        <dbReference type="ARBA" id="ARBA00008894"/>
    </source>
</evidence>
<feature type="coiled-coil region" evidence="7">
    <location>
        <begin position="115"/>
        <end position="142"/>
    </location>
</feature>
<feature type="domain" description="Disease resistance protein winged helix" evidence="10">
    <location>
        <begin position="668"/>
        <end position="719"/>
    </location>
</feature>
<proteinExistence type="inferred from homology"/>
<dbReference type="PANTHER" id="PTHR23155:SF1135">
    <property type="entry name" value="OS08G0246300 PROTEIN"/>
    <property type="match status" value="1"/>
</dbReference>
<keyword evidence="6 7" id="KW-0175">Coiled coil</keyword>
<name>A0A8T0PMJ3_PANVG</name>
<organism evidence="12 13">
    <name type="scientific">Panicum virgatum</name>
    <name type="common">Blackwell switchgrass</name>
    <dbReference type="NCBI Taxonomy" id="38727"/>
    <lineage>
        <taxon>Eukaryota</taxon>
        <taxon>Viridiplantae</taxon>
        <taxon>Streptophyta</taxon>
        <taxon>Embryophyta</taxon>
        <taxon>Tracheophyta</taxon>
        <taxon>Spermatophyta</taxon>
        <taxon>Magnoliopsida</taxon>
        <taxon>Liliopsida</taxon>
        <taxon>Poales</taxon>
        <taxon>Poaceae</taxon>
        <taxon>PACMAD clade</taxon>
        <taxon>Panicoideae</taxon>
        <taxon>Panicodae</taxon>
        <taxon>Paniceae</taxon>
        <taxon>Panicinae</taxon>
        <taxon>Panicum</taxon>
        <taxon>Panicum sect. Hiantes</taxon>
    </lineage>
</organism>
<feature type="domain" description="Disease resistance R13L4/SHOC-2-like LRR" evidence="11">
    <location>
        <begin position="939"/>
        <end position="1199"/>
    </location>
</feature>
<evidence type="ECO:0000313" key="13">
    <source>
        <dbReference type="Proteomes" id="UP000823388"/>
    </source>
</evidence>
<dbReference type="InterPro" id="IPR041118">
    <property type="entry name" value="Rx_N"/>
</dbReference>
<dbReference type="InterPro" id="IPR058922">
    <property type="entry name" value="WHD_DRP"/>
</dbReference>
<dbReference type="InterPro" id="IPR027417">
    <property type="entry name" value="P-loop_NTPase"/>
</dbReference>
<dbReference type="Pfam" id="PF00931">
    <property type="entry name" value="NB-ARC"/>
    <property type="match status" value="2"/>
</dbReference>
<dbReference type="PANTHER" id="PTHR23155">
    <property type="entry name" value="DISEASE RESISTANCE PROTEIN RP"/>
    <property type="match status" value="1"/>
</dbReference>
<dbReference type="Pfam" id="PF23598">
    <property type="entry name" value="LRR_14"/>
    <property type="match status" value="2"/>
</dbReference>
<evidence type="ECO:0000256" key="2">
    <source>
        <dbReference type="ARBA" id="ARBA00022614"/>
    </source>
</evidence>
<evidence type="ECO:0000256" key="7">
    <source>
        <dbReference type="SAM" id="Coils"/>
    </source>
</evidence>
<dbReference type="Pfam" id="PF18052">
    <property type="entry name" value="Rx_N"/>
    <property type="match status" value="1"/>
</dbReference>
<dbReference type="InterPro" id="IPR038005">
    <property type="entry name" value="RX-like_CC"/>
</dbReference>